<keyword evidence="3" id="KW-0804">Transcription</keyword>
<dbReference type="InterPro" id="IPR016032">
    <property type="entry name" value="Sig_transdc_resp-reg_C-effctor"/>
</dbReference>
<sequence length="87" mass="10069">MLNHPTFSQQQTLCLSVLSKRELQVAQKILEGLPNKTIAARLFISERTVKFHCANIYRKLEIRNRAALMAQYFHQFYAMSNTLPKAS</sequence>
<dbReference type="InterPro" id="IPR036388">
    <property type="entry name" value="WH-like_DNA-bd_sf"/>
</dbReference>
<dbReference type="PANTHER" id="PTHR44688:SF16">
    <property type="entry name" value="DNA-BINDING TRANSCRIPTIONAL ACTIVATOR DEVR_DOSR"/>
    <property type="match status" value="1"/>
</dbReference>
<proteinExistence type="predicted"/>
<dbReference type="SUPFAM" id="SSF46894">
    <property type="entry name" value="C-terminal effector domain of the bipartite response regulators"/>
    <property type="match status" value="1"/>
</dbReference>
<evidence type="ECO:0000259" key="4">
    <source>
        <dbReference type="PROSITE" id="PS50043"/>
    </source>
</evidence>
<dbReference type="RefSeq" id="WP_191026266.1">
    <property type="nucleotide sequence ID" value="NZ_JABBXD010000010.1"/>
</dbReference>
<keyword evidence="6" id="KW-1185">Reference proteome</keyword>
<dbReference type="PROSITE" id="PS00622">
    <property type="entry name" value="HTH_LUXR_1"/>
    <property type="match status" value="1"/>
</dbReference>
<organism evidence="5 6">
    <name type="scientific">Salinimonas profundi</name>
    <dbReference type="NCBI Taxonomy" id="2729140"/>
    <lineage>
        <taxon>Bacteria</taxon>
        <taxon>Pseudomonadati</taxon>
        <taxon>Pseudomonadota</taxon>
        <taxon>Gammaproteobacteria</taxon>
        <taxon>Alteromonadales</taxon>
        <taxon>Alteromonadaceae</taxon>
        <taxon>Alteromonas/Salinimonas group</taxon>
        <taxon>Salinimonas</taxon>
    </lineage>
</organism>
<feature type="domain" description="HTH luxR-type" evidence="4">
    <location>
        <begin position="15"/>
        <end position="76"/>
    </location>
</feature>
<dbReference type="EMBL" id="JABBXD010000010">
    <property type="protein sequence ID" value="MBD3587069.1"/>
    <property type="molecule type" value="Genomic_DNA"/>
</dbReference>
<dbReference type="PRINTS" id="PR00038">
    <property type="entry name" value="HTHLUXR"/>
</dbReference>
<name>A0ABR8LLI0_9ALTE</name>
<accession>A0ABR8LLI0</accession>
<dbReference type="PROSITE" id="PS50043">
    <property type="entry name" value="HTH_LUXR_2"/>
    <property type="match status" value="1"/>
</dbReference>
<comment type="caution">
    <text evidence="5">The sequence shown here is derived from an EMBL/GenBank/DDBJ whole genome shotgun (WGS) entry which is preliminary data.</text>
</comment>
<dbReference type="Proteomes" id="UP000624419">
    <property type="component" value="Unassembled WGS sequence"/>
</dbReference>
<dbReference type="InterPro" id="IPR000792">
    <property type="entry name" value="Tscrpt_reg_LuxR_C"/>
</dbReference>
<evidence type="ECO:0000313" key="5">
    <source>
        <dbReference type="EMBL" id="MBD3587069.1"/>
    </source>
</evidence>
<evidence type="ECO:0000313" key="6">
    <source>
        <dbReference type="Proteomes" id="UP000624419"/>
    </source>
</evidence>
<evidence type="ECO:0000256" key="3">
    <source>
        <dbReference type="ARBA" id="ARBA00023163"/>
    </source>
</evidence>
<gene>
    <name evidence="5" type="ORF">HHX48_15085</name>
</gene>
<keyword evidence="1" id="KW-0805">Transcription regulation</keyword>
<dbReference type="Pfam" id="PF00196">
    <property type="entry name" value="GerE"/>
    <property type="match status" value="1"/>
</dbReference>
<dbReference type="CDD" id="cd06170">
    <property type="entry name" value="LuxR_C_like"/>
    <property type="match status" value="1"/>
</dbReference>
<evidence type="ECO:0000256" key="2">
    <source>
        <dbReference type="ARBA" id="ARBA00023125"/>
    </source>
</evidence>
<dbReference type="PANTHER" id="PTHR44688">
    <property type="entry name" value="DNA-BINDING TRANSCRIPTIONAL ACTIVATOR DEVR_DOSR"/>
    <property type="match status" value="1"/>
</dbReference>
<evidence type="ECO:0000256" key="1">
    <source>
        <dbReference type="ARBA" id="ARBA00023015"/>
    </source>
</evidence>
<reference evidence="5 6" key="1">
    <citation type="submission" date="2020-04" db="EMBL/GenBank/DDBJ databases">
        <title>Salinimonas sp. HHU 13199.</title>
        <authorList>
            <person name="Cui X."/>
            <person name="Zhang D."/>
        </authorList>
    </citation>
    <scope>NUCLEOTIDE SEQUENCE [LARGE SCALE GENOMIC DNA]</scope>
    <source>
        <strain evidence="5 6">HHU 13199</strain>
    </source>
</reference>
<protein>
    <submittedName>
        <fullName evidence="5">Helix-turn-helix transcriptional regulator</fullName>
    </submittedName>
</protein>
<dbReference type="SMART" id="SM00421">
    <property type="entry name" value="HTH_LUXR"/>
    <property type="match status" value="1"/>
</dbReference>
<keyword evidence="2" id="KW-0238">DNA-binding</keyword>
<dbReference type="Gene3D" id="1.10.10.10">
    <property type="entry name" value="Winged helix-like DNA-binding domain superfamily/Winged helix DNA-binding domain"/>
    <property type="match status" value="1"/>
</dbReference>